<reference evidence="1 2" key="1">
    <citation type="submission" date="2007-01" db="EMBL/GenBank/DDBJ databases">
        <title>Complete sequence of Psychromonas ingrahamii 37.</title>
        <authorList>
            <consortium name="US DOE Joint Genome Institute"/>
            <person name="Copeland A."/>
            <person name="Lucas S."/>
            <person name="Lapidus A."/>
            <person name="Barry K."/>
            <person name="Detter J.C."/>
            <person name="Glavina del Rio T."/>
            <person name="Hammon N."/>
            <person name="Israni S."/>
            <person name="Dalin E."/>
            <person name="Tice H."/>
            <person name="Pitluck S."/>
            <person name="Thompson L.S."/>
            <person name="Brettin T."/>
            <person name="Bruce D."/>
            <person name="Han C."/>
            <person name="Tapia R."/>
            <person name="Schmutz J."/>
            <person name="Larimer F."/>
            <person name="Land M."/>
            <person name="Hauser L."/>
            <person name="Kyrpides N."/>
            <person name="Ivanova N."/>
            <person name="Staley J."/>
            <person name="Richardson P."/>
        </authorList>
    </citation>
    <scope>NUCLEOTIDE SEQUENCE [LARGE SCALE GENOMIC DNA]</scope>
    <source>
        <strain evidence="1 2">37</strain>
    </source>
</reference>
<dbReference type="RefSeq" id="WP_011771791.1">
    <property type="nucleotide sequence ID" value="NC_008709.1"/>
</dbReference>
<accession>A1T0H8</accession>
<evidence type="ECO:0000313" key="1">
    <source>
        <dbReference type="EMBL" id="ABM05243.1"/>
    </source>
</evidence>
<keyword evidence="2" id="KW-1185">Reference proteome</keyword>
<name>A1T0H8_PSYIN</name>
<proteinExistence type="predicted"/>
<dbReference type="AlphaFoldDB" id="A1T0H8"/>
<protein>
    <submittedName>
        <fullName evidence="1">Uncharacterized protein</fullName>
    </submittedName>
</protein>
<gene>
    <name evidence="1" type="ordered locus">Ping_3560</name>
</gene>
<dbReference type="STRING" id="357804.Ping_3560"/>
<dbReference type="Proteomes" id="UP000000639">
    <property type="component" value="Chromosome"/>
</dbReference>
<dbReference type="HOGENOM" id="CLU_1593207_0_0_6"/>
<dbReference type="EMBL" id="CP000510">
    <property type="protein sequence ID" value="ABM05243.1"/>
    <property type="molecule type" value="Genomic_DNA"/>
</dbReference>
<organism evidence="1 2">
    <name type="scientific">Psychromonas ingrahamii (strain DSM 17664 / CCUG 51855 / 37)</name>
    <dbReference type="NCBI Taxonomy" id="357804"/>
    <lineage>
        <taxon>Bacteria</taxon>
        <taxon>Pseudomonadati</taxon>
        <taxon>Pseudomonadota</taxon>
        <taxon>Gammaproteobacteria</taxon>
        <taxon>Alteromonadales</taxon>
        <taxon>Psychromonadaceae</taxon>
        <taxon>Psychromonas</taxon>
    </lineage>
</organism>
<sequence length="167" mass="18379">MANVRIQFPLDPKNSNEKAALTELKKWKILFDDGQTDLCLLKQRETLLAGLYLQKIMPDLAEKLAQNLSSASLDELDFFYSGNAPVSHQEGINNQQKEVLAALQRLQESVDSKMSSVIPANASIVAYEGSQKVEAESSGAFPAAQVTEIISADKLALVRKIKAKKIF</sequence>
<evidence type="ECO:0000313" key="2">
    <source>
        <dbReference type="Proteomes" id="UP000000639"/>
    </source>
</evidence>
<dbReference type="KEGG" id="pin:Ping_3560"/>